<dbReference type="PIRSF" id="PIRSF018266">
    <property type="entry name" value="FecR"/>
    <property type="match status" value="1"/>
</dbReference>
<gene>
    <name evidence="4" type="ORF">SAMN04488055_3525</name>
</gene>
<name>A0A1N6J0U1_9BACT</name>
<evidence type="ECO:0008006" key="6">
    <source>
        <dbReference type="Google" id="ProtNLM"/>
    </source>
</evidence>
<dbReference type="Pfam" id="PF04773">
    <property type="entry name" value="FecR"/>
    <property type="match status" value="1"/>
</dbReference>
<dbReference type="InterPro" id="IPR032508">
    <property type="entry name" value="FecR_C"/>
</dbReference>
<dbReference type="PANTHER" id="PTHR30273">
    <property type="entry name" value="PERIPLASMIC SIGNAL SENSOR AND SIGMA FACTOR ACTIVATOR FECR-RELATED"/>
    <property type="match status" value="1"/>
</dbReference>
<dbReference type="GO" id="GO:0016989">
    <property type="term" value="F:sigma factor antagonist activity"/>
    <property type="evidence" value="ECO:0007669"/>
    <property type="project" value="TreeGrafter"/>
</dbReference>
<feature type="domain" description="FecR protein" evidence="2">
    <location>
        <begin position="176"/>
        <end position="270"/>
    </location>
</feature>
<accession>A0A1N6J0U1</accession>
<dbReference type="OrthoDB" id="629393at2"/>
<evidence type="ECO:0000313" key="5">
    <source>
        <dbReference type="Proteomes" id="UP000185003"/>
    </source>
</evidence>
<evidence type="ECO:0000259" key="2">
    <source>
        <dbReference type="Pfam" id="PF04773"/>
    </source>
</evidence>
<keyword evidence="1" id="KW-0812">Transmembrane</keyword>
<evidence type="ECO:0000313" key="4">
    <source>
        <dbReference type="EMBL" id="SIO37872.1"/>
    </source>
</evidence>
<evidence type="ECO:0000259" key="3">
    <source>
        <dbReference type="Pfam" id="PF16344"/>
    </source>
</evidence>
<keyword evidence="1" id="KW-1133">Transmembrane helix</keyword>
<keyword evidence="1" id="KW-0472">Membrane</keyword>
<feature type="domain" description="Protein FecR C-terminal" evidence="3">
    <location>
        <begin position="311"/>
        <end position="377"/>
    </location>
</feature>
<keyword evidence="5" id="KW-1185">Reference proteome</keyword>
<dbReference type="Pfam" id="PF16344">
    <property type="entry name" value="FecR_C"/>
    <property type="match status" value="1"/>
</dbReference>
<proteinExistence type="predicted"/>
<dbReference type="PANTHER" id="PTHR30273:SF2">
    <property type="entry name" value="PROTEIN FECR"/>
    <property type="match status" value="1"/>
</dbReference>
<protein>
    <recommendedName>
        <fullName evidence="6">FecR protein</fullName>
    </recommendedName>
</protein>
<dbReference type="AlphaFoldDB" id="A0A1N6J0U1"/>
<dbReference type="EMBL" id="FSRA01000002">
    <property type="protein sequence ID" value="SIO37872.1"/>
    <property type="molecule type" value="Genomic_DNA"/>
</dbReference>
<dbReference type="Proteomes" id="UP000185003">
    <property type="component" value="Unassembled WGS sequence"/>
</dbReference>
<dbReference type="Gene3D" id="3.55.50.30">
    <property type="match status" value="1"/>
</dbReference>
<dbReference type="InterPro" id="IPR006860">
    <property type="entry name" value="FecR"/>
</dbReference>
<feature type="transmembrane region" description="Helical" evidence="1">
    <location>
        <begin position="80"/>
        <end position="98"/>
    </location>
</feature>
<dbReference type="Gene3D" id="2.60.120.1440">
    <property type="match status" value="1"/>
</dbReference>
<organism evidence="4 5">
    <name type="scientific">Chitinophaga niabensis</name>
    <dbReference type="NCBI Taxonomy" id="536979"/>
    <lineage>
        <taxon>Bacteria</taxon>
        <taxon>Pseudomonadati</taxon>
        <taxon>Bacteroidota</taxon>
        <taxon>Chitinophagia</taxon>
        <taxon>Chitinophagales</taxon>
        <taxon>Chitinophagaceae</taxon>
        <taxon>Chitinophaga</taxon>
    </lineage>
</organism>
<reference evidence="4 5" key="1">
    <citation type="submission" date="2016-11" db="EMBL/GenBank/DDBJ databases">
        <authorList>
            <person name="Jaros S."/>
            <person name="Januszkiewicz K."/>
            <person name="Wedrychowicz H."/>
        </authorList>
    </citation>
    <scope>NUCLEOTIDE SEQUENCE [LARGE SCALE GENOMIC DNA]</scope>
    <source>
        <strain evidence="4 5">DSM 24787</strain>
    </source>
</reference>
<dbReference type="RefSeq" id="WP_074240757.1">
    <property type="nucleotide sequence ID" value="NZ_FSRA01000002.1"/>
</dbReference>
<evidence type="ECO:0000256" key="1">
    <source>
        <dbReference type="SAM" id="Phobius"/>
    </source>
</evidence>
<dbReference type="InterPro" id="IPR012373">
    <property type="entry name" value="Ferrdict_sens_TM"/>
</dbReference>
<dbReference type="STRING" id="536979.SAMN04488055_3525"/>
<sequence>MQDHSTNKRYQELARKQLQGTISPDEAAELAQWLAHDDGQFLEVPPAMAESRELHEKRLLGAIEQNIGWRRSARIRTFRTVATAAAVLLVAVLGWWLLKPSPSIPAAVPLAENSNNDRAPGGNRAVLTLGNGQRIVLDSASNGTLFNQGGIQCVKLDSGSLAYNMGGASDEVQIHTLSTPVGGQFRITLSDGTSVWLNAASTLRFPSSFSGQDRSVEITGEAYFEVARNEHMPFKVAFNGNSVEVLGTHFNVMAYADEAKSKVTLLEGSVAVSNLSGRHILKPGMQALVGNTITMSRANVEEAVAWKNGLFIFDNEDIHSIMRKLSRWYNIKPEYTGEMQGLTFSGTVSRYGNVSGVLNMLEMTESVRFGLKGTTIQVSR</sequence>